<keyword evidence="3 5" id="KW-1133">Transmembrane helix</keyword>
<keyword evidence="4 5" id="KW-0472">Membrane</keyword>
<dbReference type="InterPro" id="IPR035871">
    <property type="entry name" value="GHITM"/>
</dbReference>
<keyword evidence="2 5" id="KW-0812">Transmembrane</keyword>
<dbReference type="EMBL" id="OA883125">
    <property type="protein sequence ID" value="CAD7278028.1"/>
    <property type="molecule type" value="Genomic_DNA"/>
</dbReference>
<protein>
    <recommendedName>
        <fullName evidence="8">Growth hormone-inducible transmembrane protein</fullName>
    </recommendedName>
</protein>
<evidence type="ECO:0000256" key="3">
    <source>
        <dbReference type="ARBA" id="ARBA00022989"/>
    </source>
</evidence>
<proteinExistence type="inferred from homology"/>
<dbReference type="OrthoDB" id="6285520at2759"/>
<dbReference type="Pfam" id="PF01027">
    <property type="entry name" value="Bax1-I"/>
    <property type="match status" value="1"/>
</dbReference>
<feature type="transmembrane region" description="Helical" evidence="5">
    <location>
        <begin position="272"/>
        <end position="294"/>
    </location>
</feature>
<accession>A0A7R9BMD8</accession>
<evidence type="ECO:0000256" key="4">
    <source>
        <dbReference type="ARBA" id="ARBA00023136"/>
    </source>
</evidence>
<evidence type="ECO:0000313" key="6">
    <source>
        <dbReference type="EMBL" id="CAD7278028.1"/>
    </source>
</evidence>
<dbReference type="AlphaFoldDB" id="A0A7R9BMD8"/>
<evidence type="ECO:0000256" key="1">
    <source>
        <dbReference type="ARBA" id="ARBA00004141"/>
    </source>
</evidence>
<dbReference type="CDD" id="cd10431">
    <property type="entry name" value="GHITM"/>
    <property type="match status" value="1"/>
</dbReference>
<feature type="non-terminal residue" evidence="6">
    <location>
        <position position="1"/>
    </location>
</feature>
<evidence type="ECO:0000256" key="5">
    <source>
        <dbReference type="RuleBase" id="RU004379"/>
    </source>
</evidence>
<name>A0A7R9BMD8_9CRUS</name>
<sequence length="348" mass="36872">IIKFVRLQTKFFAKKTKMELVRLAPFARAGFSKLLMPPVVPARFGIRLLGQDAKTGIGRRLKTRTLRETVSTPASQTPFNIGQGIAAGAGVIGLGALCYYGLGLSSETGALERSYLWPQYVKERIQTTYMYVGGSVVATAASAAACLRSPTVMRLVSRNSWVVLGASIAAMIGSGIVARSIPYEPGFGSKQLAWLVHCGVMGAVIAPMALVGGAILIRAAWYTAGIVGGLSTVAVCAPSEKFLNMGGPLAIGFGLVFAASIGTFFLPPTTMFGAGLYSIALYGGLVLFSGFLLYDTQHIVKSAETYPYNGVNGRPYDPISGAMRIYIDTLNIFVRMVTILSGGGGRRK</sequence>
<evidence type="ECO:0008006" key="8">
    <source>
        <dbReference type="Google" id="ProtNLM"/>
    </source>
</evidence>
<comment type="similarity">
    <text evidence="5">Belongs to the BI1 family.</text>
</comment>
<comment type="subcellular location">
    <subcellularLocation>
        <location evidence="1">Membrane</location>
        <topology evidence="1">Multi-pass membrane protein</topology>
    </subcellularLocation>
</comment>
<feature type="transmembrane region" description="Helical" evidence="5">
    <location>
        <begin position="129"/>
        <end position="150"/>
    </location>
</feature>
<dbReference type="InterPro" id="IPR006214">
    <property type="entry name" value="Bax_inhibitor_1-related"/>
</dbReference>
<reference evidence="6" key="1">
    <citation type="submission" date="2020-11" db="EMBL/GenBank/DDBJ databases">
        <authorList>
            <person name="Tran Van P."/>
        </authorList>
    </citation>
    <scope>NUCLEOTIDE SEQUENCE</scope>
</reference>
<evidence type="ECO:0000313" key="7">
    <source>
        <dbReference type="Proteomes" id="UP000678499"/>
    </source>
</evidence>
<gene>
    <name evidence="6" type="ORF">NMOB1V02_LOCUS5743</name>
</gene>
<feature type="transmembrane region" description="Helical" evidence="5">
    <location>
        <begin position="249"/>
        <end position="266"/>
    </location>
</feature>
<dbReference type="EMBL" id="CAJPEX010001088">
    <property type="protein sequence ID" value="CAG0918180.1"/>
    <property type="molecule type" value="Genomic_DNA"/>
</dbReference>
<feature type="transmembrane region" description="Helical" evidence="5">
    <location>
        <begin position="162"/>
        <end position="181"/>
    </location>
</feature>
<organism evidence="6">
    <name type="scientific">Notodromas monacha</name>
    <dbReference type="NCBI Taxonomy" id="399045"/>
    <lineage>
        <taxon>Eukaryota</taxon>
        <taxon>Metazoa</taxon>
        <taxon>Ecdysozoa</taxon>
        <taxon>Arthropoda</taxon>
        <taxon>Crustacea</taxon>
        <taxon>Oligostraca</taxon>
        <taxon>Ostracoda</taxon>
        <taxon>Podocopa</taxon>
        <taxon>Podocopida</taxon>
        <taxon>Cypridocopina</taxon>
        <taxon>Cypridoidea</taxon>
        <taxon>Cyprididae</taxon>
        <taxon>Notodromas</taxon>
    </lineage>
</organism>
<dbReference type="PANTHER" id="PTHR23291:SF112">
    <property type="entry name" value="GROWTH HORMONE-INDUCIBLE TRANSMEMBRANE PROTEIN"/>
    <property type="match status" value="1"/>
</dbReference>
<keyword evidence="7" id="KW-1185">Reference proteome</keyword>
<evidence type="ECO:0000256" key="2">
    <source>
        <dbReference type="ARBA" id="ARBA00022692"/>
    </source>
</evidence>
<feature type="transmembrane region" description="Helical" evidence="5">
    <location>
        <begin position="193"/>
        <end position="213"/>
    </location>
</feature>
<dbReference type="GO" id="GO:0005743">
    <property type="term" value="C:mitochondrial inner membrane"/>
    <property type="evidence" value="ECO:0007669"/>
    <property type="project" value="TreeGrafter"/>
</dbReference>
<dbReference type="PANTHER" id="PTHR23291">
    <property type="entry name" value="BAX INHIBITOR-RELATED"/>
    <property type="match status" value="1"/>
</dbReference>
<dbReference type="Proteomes" id="UP000678499">
    <property type="component" value="Unassembled WGS sequence"/>
</dbReference>